<dbReference type="Proteomes" id="UP000007374">
    <property type="component" value="Unassembled WGS sequence"/>
</dbReference>
<evidence type="ECO:0000313" key="2">
    <source>
        <dbReference type="Proteomes" id="UP000007374"/>
    </source>
</evidence>
<comment type="caution">
    <text evidence="1">The sequence shown here is derived from an EMBL/GenBank/DDBJ whole genome shotgun (WGS) entry which is preliminary data.</text>
</comment>
<reference evidence="1 2" key="1">
    <citation type="journal article" date="2012" name="J. Bacteriol.">
        <title>Genome Sequence of Nitratireductor indicus Type Strain C115.</title>
        <authorList>
            <person name="Lai Q."/>
            <person name="Li G."/>
            <person name="Yu Z."/>
            <person name="Shao Z."/>
        </authorList>
    </citation>
    <scope>NUCLEOTIDE SEQUENCE [LARGE SCALE GENOMIC DNA]</scope>
    <source>
        <strain evidence="1 2">C115</strain>
    </source>
</reference>
<keyword evidence="2" id="KW-1185">Reference proteome</keyword>
<sequence>MFMRVLRKEPGTPSSGLVDYLSRIFLEPPGHDPEIVSQVHVRDDGSVSGFIGVIPLALTLEDRPLRAAIASTYMVEDHESDPFAGARLLRGFLAGPQDISLTETANDISTTMWRKMRGTVLADYSLEWLRVIRPAAFMIEAAARATRLARLASPLARPFDALIRRSPDEAAWSHLSPAVHGNRLLPGADIDDDEAAWLLRHFSSDFPMRPAWKEEDLAAMVVHSRSKPNYGSMVRRKVSSRSGSPVGMFLYYGNKARIGRAIQILAAPGHEGAVIDAMLADADQRGLAALRGRTQPALLNAMLGRRFSFVHSASSIVHARDTSLVAPFRSGQAFFNGFAGESWTRLIGGRFD</sequence>
<dbReference type="STRING" id="721133.SAMN05216176_106168"/>
<evidence type="ECO:0000313" key="1">
    <source>
        <dbReference type="EMBL" id="EKF42521.1"/>
    </source>
</evidence>
<dbReference type="PATRIC" id="fig|1231190.3.peg.2228"/>
<name>K2P5A2_9HYPH</name>
<dbReference type="eggNOG" id="ENOG5033PSS">
    <property type="taxonomic scope" value="Bacteria"/>
</dbReference>
<dbReference type="AlphaFoldDB" id="K2P5A2"/>
<gene>
    <name evidence="1" type="ORF">NA8A_10678</name>
</gene>
<dbReference type="EMBL" id="AMSI01000006">
    <property type="protein sequence ID" value="EKF42521.1"/>
    <property type="molecule type" value="Genomic_DNA"/>
</dbReference>
<protein>
    <submittedName>
        <fullName evidence="1">Uncharacterized protein</fullName>
    </submittedName>
</protein>
<proteinExistence type="predicted"/>
<accession>K2P5A2</accession>
<organism evidence="1 2">
    <name type="scientific">Nitratireductor indicus C115</name>
    <dbReference type="NCBI Taxonomy" id="1231190"/>
    <lineage>
        <taxon>Bacteria</taxon>
        <taxon>Pseudomonadati</taxon>
        <taxon>Pseudomonadota</taxon>
        <taxon>Alphaproteobacteria</taxon>
        <taxon>Hyphomicrobiales</taxon>
        <taxon>Phyllobacteriaceae</taxon>
        <taxon>Nitratireductor</taxon>
    </lineage>
</organism>